<dbReference type="Proteomes" id="UP000192738">
    <property type="component" value="Unassembled WGS sequence"/>
</dbReference>
<dbReference type="SMART" id="SM00283">
    <property type="entry name" value="MA"/>
    <property type="match status" value="1"/>
</dbReference>
<dbReference type="InterPro" id="IPR004089">
    <property type="entry name" value="MCPsignal_dom"/>
</dbReference>
<dbReference type="GO" id="GO:0016020">
    <property type="term" value="C:membrane"/>
    <property type="evidence" value="ECO:0007669"/>
    <property type="project" value="InterPro"/>
</dbReference>
<dbReference type="AlphaFoldDB" id="A0A1W2F682"/>
<dbReference type="GO" id="GO:0007165">
    <property type="term" value="P:signal transduction"/>
    <property type="evidence" value="ECO:0007669"/>
    <property type="project" value="UniProtKB-KW"/>
</dbReference>
<sequence length="271" mass="28469">MNVLQNVIDLAATYQSVMPFDCCIVICDKEGIILEIVPAKKFDIGVSVGAKVAKGGSLEKSLHTGQLSQALLKRDLFGVTAKSLSLPINENGEIVGALCTITTLETQQLLSESAGTIAATAEEITATTEELAASAVELFQDLESLKTAGQNVIREIQKTDEILKFVSSVAVNSNLLGLNAAIEAARAGEQGRGFAVVAEEIRKMADDSANAVKKIKELLLCIQKEADGIVKTISNTAALGQHQGAAAEEISASMQQLASTASNLERAAEIV</sequence>
<dbReference type="PANTHER" id="PTHR32089:SF112">
    <property type="entry name" value="LYSOZYME-LIKE PROTEIN-RELATED"/>
    <property type="match status" value="1"/>
</dbReference>
<organism evidence="4 5">
    <name type="scientific">Sporomusa malonica</name>
    <dbReference type="NCBI Taxonomy" id="112901"/>
    <lineage>
        <taxon>Bacteria</taxon>
        <taxon>Bacillati</taxon>
        <taxon>Bacillota</taxon>
        <taxon>Negativicutes</taxon>
        <taxon>Selenomonadales</taxon>
        <taxon>Sporomusaceae</taxon>
        <taxon>Sporomusa</taxon>
    </lineage>
</organism>
<evidence type="ECO:0000256" key="1">
    <source>
        <dbReference type="ARBA" id="ARBA00023224"/>
    </source>
</evidence>
<keyword evidence="1 2" id="KW-0807">Transducer</keyword>
<dbReference type="STRING" id="112901.SAMN04488500_1507"/>
<name>A0A1W2F682_9FIRM</name>
<evidence type="ECO:0000313" key="5">
    <source>
        <dbReference type="Proteomes" id="UP000192738"/>
    </source>
</evidence>
<dbReference type="Gene3D" id="1.10.287.950">
    <property type="entry name" value="Methyl-accepting chemotaxis protein"/>
    <property type="match status" value="1"/>
</dbReference>
<reference evidence="4 5" key="1">
    <citation type="submission" date="2017-04" db="EMBL/GenBank/DDBJ databases">
        <authorList>
            <person name="Afonso C.L."/>
            <person name="Miller P.J."/>
            <person name="Scott M.A."/>
            <person name="Spackman E."/>
            <person name="Goraichik I."/>
            <person name="Dimitrov K.M."/>
            <person name="Suarez D.L."/>
            <person name="Swayne D.E."/>
        </authorList>
    </citation>
    <scope>NUCLEOTIDE SEQUENCE [LARGE SCALE GENOMIC DNA]</scope>
    <source>
        <strain evidence="4 5">DSM 5090</strain>
    </source>
</reference>
<accession>A0A1W2F682</accession>
<evidence type="ECO:0000313" key="4">
    <source>
        <dbReference type="EMBL" id="SMD17332.1"/>
    </source>
</evidence>
<dbReference type="SUPFAM" id="SSF58104">
    <property type="entry name" value="Methyl-accepting chemotaxis protein (MCP) signaling domain"/>
    <property type="match status" value="1"/>
</dbReference>
<dbReference type="PANTHER" id="PTHR32089">
    <property type="entry name" value="METHYL-ACCEPTING CHEMOTAXIS PROTEIN MCPB"/>
    <property type="match status" value="1"/>
</dbReference>
<protein>
    <submittedName>
        <fullName evidence="4">Methyl-accepting chemotaxis protein (MCP) signalling domain-containing protein</fullName>
    </submittedName>
</protein>
<evidence type="ECO:0000259" key="3">
    <source>
        <dbReference type="PROSITE" id="PS50111"/>
    </source>
</evidence>
<keyword evidence="5" id="KW-1185">Reference proteome</keyword>
<feature type="domain" description="Methyl-accepting transducer" evidence="3">
    <location>
        <begin position="103"/>
        <end position="271"/>
    </location>
</feature>
<dbReference type="EMBL" id="FWXI01000050">
    <property type="protein sequence ID" value="SMD17332.1"/>
    <property type="molecule type" value="Genomic_DNA"/>
</dbReference>
<gene>
    <name evidence="4" type="ORF">SAMN04488500_1507</name>
</gene>
<proteinExistence type="predicted"/>
<dbReference type="Pfam" id="PF00015">
    <property type="entry name" value="MCPsignal"/>
    <property type="match status" value="1"/>
</dbReference>
<dbReference type="PROSITE" id="PS50111">
    <property type="entry name" value="CHEMOTAXIS_TRANSDUC_2"/>
    <property type="match status" value="1"/>
</dbReference>
<dbReference type="RefSeq" id="WP_176215683.1">
    <property type="nucleotide sequence ID" value="NZ_CP155572.1"/>
</dbReference>
<evidence type="ECO:0000256" key="2">
    <source>
        <dbReference type="PROSITE-ProRule" id="PRU00284"/>
    </source>
</evidence>